<geneLocation type="plasmid" evidence="1 3">
    <name>paIh1</name>
</geneLocation>
<evidence type="ECO:0000313" key="1">
    <source>
        <dbReference type="EMBL" id="WGL93770.1"/>
    </source>
</evidence>
<dbReference type="InterPro" id="IPR038666">
    <property type="entry name" value="SSP1_head-tail_sf"/>
</dbReference>
<organism evidence="2 3">
    <name type="scientific">Arsenophonus nasoniae</name>
    <name type="common">son-killer infecting Nasonia vitripennis</name>
    <dbReference type="NCBI Taxonomy" id="638"/>
    <lineage>
        <taxon>Bacteria</taxon>
        <taxon>Pseudomonadati</taxon>
        <taxon>Pseudomonadota</taxon>
        <taxon>Gammaproteobacteria</taxon>
        <taxon>Enterobacterales</taxon>
        <taxon>Morganellaceae</taxon>
        <taxon>Arsenophonus</taxon>
    </lineage>
</organism>
<reference evidence="2" key="1">
    <citation type="submission" date="2023-04" db="EMBL/GenBank/DDBJ databases">
        <title>Genome dynamics across the evolutionary transition to endosymbiosis.</title>
        <authorList>
            <person name="Siozios S."/>
            <person name="Nadal-Jimenez P."/>
            <person name="Azagi T."/>
            <person name="Sprong H."/>
            <person name="Frost C.L."/>
            <person name="Parratt S.R."/>
            <person name="Taylor G."/>
            <person name="Brettell L."/>
            <person name="Lew K.C."/>
            <person name="Croft L."/>
            <person name="King K.C."/>
            <person name="Brockhurst M.A."/>
            <person name="Hypsa V."/>
            <person name="Novakova E."/>
            <person name="Darby A.C."/>
            <person name="Hurst G.D.D."/>
        </authorList>
    </citation>
    <scope>NUCLEOTIDE SEQUENCE</scope>
    <source>
        <strain evidence="2">AIh</strain>
        <plasmid evidence="1">paIh1</plasmid>
    </source>
</reference>
<dbReference type="EMBL" id="CP123498">
    <property type="protein sequence ID" value="WGL96018.1"/>
    <property type="molecule type" value="Genomic_DNA"/>
</dbReference>
<dbReference type="Gene3D" id="2.40.10.270">
    <property type="entry name" value="Bacteriophage SPP1 head-tail adaptor protein"/>
    <property type="match status" value="1"/>
</dbReference>
<proteinExistence type="predicted"/>
<dbReference type="EMBL" id="CP123491">
    <property type="protein sequence ID" value="WGL93770.1"/>
    <property type="molecule type" value="Genomic_DNA"/>
</dbReference>
<dbReference type="Proteomes" id="UP001177597">
    <property type="component" value="Plasmid paIh1"/>
</dbReference>
<dbReference type="RefSeq" id="WP_280628238.1">
    <property type="nucleotide sequence ID" value="NZ_CP123491.1"/>
</dbReference>
<evidence type="ECO:0000313" key="2">
    <source>
        <dbReference type="EMBL" id="WGL96018.1"/>
    </source>
</evidence>
<protein>
    <submittedName>
        <fullName evidence="2">Phage head closure protein</fullName>
    </submittedName>
</protein>
<name>A0AA95K844_9GAMM</name>
<evidence type="ECO:0000313" key="3">
    <source>
        <dbReference type="Proteomes" id="UP001177597"/>
    </source>
</evidence>
<dbReference type="NCBIfam" id="TIGR01563">
    <property type="entry name" value="gp16_SPP1"/>
    <property type="match status" value="1"/>
</dbReference>
<accession>A0AA95K844</accession>
<sequence length="108" mass="12649">MLAGQLTKRITLSRIIRYQGELGEEKVITELVDEVWANAEAISNRKIRTADQQQVIETMRFTIRPRSDVDIDWIITYQHRDFTVSAVDRNIPDRLIIKAEADSRHDRK</sequence>
<gene>
    <name evidence="1" type="ORF">QE207_00470</name>
    <name evidence="2" type="ORF">QE207_05375</name>
</gene>
<dbReference type="AlphaFoldDB" id="A0AA95K844"/>
<dbReference type="InterPro" id="IPR008767">
    <property type="entry name" value="Phage_SPP1_head-tail_adaptor"/>
</dbReference>
<keyword evidence="1" id="KW-0614">Plasmid</keyword>
<dbReference type="Proteomes" id="UP001177597">
    <property type="component" value="Chromosome"/>
</dbReference>
<dbReference type="Pfam" id="PF05521">
    <property type="entry name" value="Phage_HCP"/>
    <property type="match status" value="1"/>
</dbReference>